<keyword evidence="5" id="KW-0503">Monooxygenase</keyword>
<evidence type="ECO:0000256" key="4">
    <source>
        <dbReference type="ARBA" id="ARBA00023002"/>
    </source>
</evidence>
<dbReference type="STRING" id="1450537.A0A395IEN8"/>
<dbReference type="PANTHER" id="PTHR47178">
    <property type="entry name" value="MONOOXYGENASE, FAD-BINDING"/>
    <property type="match status" value="1"/>
</dbReference>
<feature type="signal peptide" evidence="6">
    <location>
        <begin position="1"/>
        <end position="18"/>
    </location>
</feature>
<proteinExistence type="predicted"/>
<dbReference type="GO" id="GO:0004497">
    <property type="term" value="F:monooxygenase activity"/>
    <property type="evidence" value="ECO:0007669"/>
    <property type="project" value="UniProtKB-KW"/>
</dbReference>
<comment type="cofactor">
    <cofactor evidence="1">
        <name>FAD</name>
        <dbReference type="ChEBI" id="CHEBI:57692"/>
    </cofactor>
</comment>
<evidence type="ECO:0000256" key="5">
    <source>
        <dbReference type="ARBA" id="ARBA00023033"/>
    </source>
</evidence>
<dbReference type="Pfam" id="PF13450">
    <property type="entry name" value="NAD_binding_8"/>
    <property type="match status" value="1"/>
</dbReference>
<dbReference type="EMBL" id="KZ824269">
    <property type="protein sequence ID" value="RAL16634.1"/>
    <property type="molecule type" value="Genomic_DNA"/>
</dbReference>
<organism evidence="7 8">
    <name type="scientific">Aspergillus homomorphus (strain CBS 101889)</name>
    <dbReference type="NCBI Taxonomy" id="1450537"/>
    <lineage>
        <taxon>Eukaryota</taxon>
        <taxon>Fungi</taxon>
        <taxon>Dikarya</taxon>
        <taxon>Ascomycota</taxon>
        <taxon>Pezizomycotina</taxon>
        <taxon>Eurotiomycetes</taxon>
        <taxon>Eurotiomycetidae</taxon>
        <taxon>Eurotiales</taxon>
        <taxon>Aspergillaceae</taxon>
        <taxon>Aspergillus</taxon>
        <taxon>Aspergillus subgen. Circumdati</taxon>
    </lineage>
</organism>
<dbReference type="AlphaFoldDB" id="A0A395IEN8"/>
<dbReference type="InterPro" id="IPR036188">
    <property type="entry name" value="FAD/NAD-bd_sf"/>
</dbReference>
<keyword evidence="4" id="KW-0560">Oxidoreductase</keyword>
<evidence type="ECO:0000256" key="2">
    <source>
        <dbReference type="ARBA" id="ARBA00022630"/>
    </source>
</evidence>
<keyword evidence="8" id="KW-1185">Reference proteome</keyword>
<reference evidence="7 8" key="1">
    <citation type="submission" date="2018-02" db="EMBL/GenBank/DDBJ databases">
        <title>The genomes of Aspergillus section Nigri reveals drivers in fungal speciation.</title>
        <authorList>
            <consortium name="DOE Joint Genome Institute"/>
            <person name="Vesth T.C."/>
            <person name="Nybo J."/>
            <person name="Theobald S."/>
            <person name="Brandl J."/>
            <person name="Frisvad J.C."/>
            <person name="Nielsen K.F."/>
            <person name="Lyhne E.K."/>
            <person name="Kogle M.E."/>
            <person name="Kuo A."/>
            <person name="Riley R."/>
            <person name="Clum A."/>
            <person name="Nolan M."/>
            <person name="Lipzen A."/>
            <person name="Salamov A."/>
            <person name="Henrissat B."/>
            <person name="Wiebenga A."/>
            <person name="De vries R.P."/>
            <person name="Grigoriev I.V."/>
            <person name="Mortensen U.H."/>
            <person name="Andersen M.R."/>
            <person name="Baker S.E."/>
        </authorList>
    </citation>
    <scope>NUCLEOTIDE SEQUENCE [LARGE SCALE GENOMIC DNA]</scope>
    <source>
        <strain evidence="7 8">CBS 101889</strain>
    </source>
</reference>
<gene>
    <name evidence="7" type="ORF">BO97DRAFT_139837</name>
</gene>
<evidence type="ECO:0000256" key="6">
    <source>
        <dbReference type="SAM" id="SignalP"/>
    </source>
</evidence>
<dbReference type="PRINTS" id="PR00420">
    <property type="entry name" value="RNGMNOXGNASE"/>
</dbReference>
<evidence type="ECO:0000256" key="1">
    <source>
        <dbReference type="ARBA" id="ARBA00001974"/>
    </source>
</evidence>
<evidence type="ECO:0000313" key="8">
    <source>
        <dbReference type="Proteomes" id="UP000248961"/>
    </source>
</evidence>
<dbReference type="RefSeq" id="XP_025555788.1">
    <property type="nucleotide sequence ID" value="XM_025690090.1"/>
</dbReference>
<keyword evidence="6" id="KW-0732">Signal</keyword>
<dbReference type="SUPFAM" id="SSF51905">
    <property type="entry name" value="FAD/NAD(P)-binding domain"/>
    <property type="match status" value="1"/>
</dbReference>
<dbReference type="GeneID" id="37194379"/>
<dbReference type="Gene3D" id="3.50.50.60">
    <property type="entry name" value="FAD/NAD(P)-binding domain"/>
    <property type="match status" value="1"/>
</dbReference>
<evidence type="ECO:0000256" key="3">
    <source>
        <dbReference type="ARBA" id="ARBA00022827"/>
    </source>
</evidence>
<dbReference type="VEuPathDB" id="FungiDB:BO97DRAFT_139837"/>
<evidence type="ECO:0000313" key="7">
    <source>
        <dbReference type="EMBL" id="RAL16634.1"/>
    </source>
</evidence>
<name>A0A395IEN8_ASPHC</name>
<accession>A0A395IEN8</accession>
<dbReference type="Proteomes" id="UP000248961">
    <property type="component" value="Unassembled WGS sequence"/>
</dbReference>
<keyword evidence="3" id="KW-0274">FAD</keyword>
<protein>
    <submittedName>
        <fullName evidence="7">FAD/NAD(P)-binding domain-containing protein</fullName>
    </submittedName>
</protein>
<dbReference type="OrthoDB" id="47494at2759"/>
<feature type="chain" id="PRO_5017438120" evidence="6">
    <location>
        <begin position="19"/>
        <end position="420"/>
    </location>
</feature>
<dbReference type="PANTHER" id="PTHR47178:SF5">
    <property type="entry name" value="FAD-BINDING DOMAIN-CONTAINING PROTEIN"/>
    <property type="match status" value="1"/>
</dbReference>
<dbReference type="GO" id="GO:0071949">
    <property type="term" value="F:FAD binding"/>
    <property type="evidence" value="ECO:0007669"/>
    <property type="project" value="InterPro"/>
</dbReference>
<sequence length="420" mass="45571">MPARILIIGAGVSGLALAQGLRRANIAFAVFERDSQLDSRLQGYRLRIPGQLQQDLQALLPEDTLRNLEATCARTEMGESNIRATDGSVLACRRFSPSPGQPVPYTVDRGLLRQALMTGIDEDVCFGKTLTEYKLVKADGVDVVEVTFQDGTVERGSLLVGADGAHSVVRRQLLPDVHLLDTDAYCIYGKSPMGHALLSQVPAHLRRWITVVRDETPVLQAIIMGEQSPVCLVAEPVRFVANDADSNTTGSGIVPENYIHWGLLFRTNRLPGTTTSEKDAMAERLRRHPADLALELTSEWHPSVRALVELQDPLLTAGMPVHSADPSVLQRGWSPSACITLMGDAIHLQSPAGGVGAFAALQDAVCLLQVISEKGISAASVGEYEQRMRQGALVCLERSFRAGEELIGAPRFEKCLPVKL</sequence>
<keyword evidence="2" id="KW-0285">Flavoprotein</keyword>